<gene>
    <name evidence="1" type="ORF">CRG98_016264</name>
</gene>
<evidence type="ECO:0000313" key="1">
    <source>
        <dbReference type="EMBL" id="PKI63376.1"/>
    </source>
</evidence>
<name>A0A2I0K6P8_PUNGR</name>
<sequence>MAELDHAELVVIKCLLVGVGEDVPGLGDEPEGLIREGEVVALGVEEEGKAPVVVGDELDALGEVAELEDGIPIGLLAVDEALAGEEGVDHREHAIGRLQPGVRLAGPDRKALGPMKVARGQELLRRREPPLRLRSSTVHYQLPPISNRSLNPHSLPDCGVCSGGPGGLHGPLALREYNASLLYACRVLISTVRSANN</sequence>
<proteinExistence type="predicted"/>
<dbReference type="Proteomes" id="UP000233551">
    <property type="component" value="Unassembled WGS sequence"/>
</dbReference>
<comment type="caution">
    <text evidence="1">The sequence shown here is derived from an EMBL/GenBank/DDBJ whole genome shotgun (WGS) entry which is preliminary data.</text>
</comment>
<evidence type="ECO:0000313" key="2">
    <source>
        <dbReference type="Proteomes" id="UP000233551"/>
    </source>
</evidence>
<protein>
    <submittedName>
        <fullName evidence="1">Uncharacterized protein</fullName>
    </submittedName>
</protein>
<organism evidence="1 2">
    <name type="scientific">Punica granatum</name>
    <name type="common">Pomegranate</name>
    <dbReference type="NCBI Taxonomy" id="22663"/>
    <lineage>
        <taxon>Eukaryota</taxon>
        <taxon>Viridiplantae</taxon>
        <taxon>Streptophyta</taxon>
        <taxon>Embryophyta</taxon>
        <taxon>Tracheophyta</taxon>
        <taxon>Spermatophyta</taxon>
        <taxon>Magnoliopsida</taxon>
        <taxon>eudicotyledons</taxon>
        <taxon>Gunneridae</taxon>
        <taxon>Pentapetalae</taxon>
        <taxon>rosids</taxon>
        <taxon>malvids</taxon>
        <taxon>Myrtales</taxon>
        <taxon>Lythraceae</taxon>
        <taxon>Punica</taxon>
    </lineage>
</organism>
<reference evidence="1 2" key="1">
    <citation type="submission" date="2017-11" db="EMBL/GenBank/DDBJ databases">
        <title>De-novo sequencing of pomegranate (Punica granatum L.) genome.</title>
        <authorList>
            <person name="Akparov Z."/>
            <person name="Amiraslanov A."/>
            <person name="Hajiyeva S."/>
            <person name="Abbasov M."/>
            <person name="Kaur K."/>
            <person name="Hamwieh A."/>
            <person name="Solovyev V."/>
            <person name="Salamov A."/>
            <person name="Braich B."/>
            <person name="Kosarev P."/>
            <person name="Mahmoud A."/>
            <person name="Hajiyev E."/>
            <person name="Babayeva S."/>
            <person name="Izzatullayeva V."/>
            <person name="Mammadov A."/>
            <person name="Mammadov A."/>
            <person name="Sharifova S."/>
            <person name="Ojaghi J."/>
            <person name="Eynullazada K."/>
            <person name="Bayramov B."/>
            <person name="Abdulazimova A."/>
            <person name="Shahmuradov I."/>
        </authorList>
    </citation>
    <scope>NUCLEOTIDE SEQUENCE [LARGE SCALE GENOMIC DNA]</scope>
    <source>
        <strain evidence="2">cv. AG2017</strain>
        <tissue evidence="1">Leaf</tissue>
    </source>
</reference>
<keyword evidence="2" id="KW-1185">Reference proteome</keyword>
<accession>A0A2I0K6P8</accession>
<dbReference type="EMBL" id="PGOL01000891">
    <property type="protein sequence ID" value="PKI63376.1"/>
    <property type="molecule type" value="Genomic_DNA"/>
</dbReference>
<dbReference type="AlphaFoldDB" id="A0A2I0K6P8"/>